<dbReference type="PANTHER" id="PTHR43021:SF2">
    <property type="entry name" value="CATION_H+ EXCHANGER DOMAIN-CONTAINING PROTEIN"/>
    <property type="match status" value="1"/>
</dbReference>
<dbReference type="Pfam" id="PF00999">
    <property type="entry name" value="Na_H_Exchanger"/>
    <property type="match status" value="1"/>
</dbReference>
<evidence type="ECO:0000256" key="2">
    <source>
        <dbReference type="ARBA" id="ARBA00022692"/>
    </source>
</evidence>
<dbReference type="GO" id="GO:0015297">
    <property type="term" value="F:antiporter activity"/>
    <property type="evidence" value="ECO:0007669"/>
    <property type="project" value="InterPro"/>
</dbReference>
<feature type="transmembrane region" description="Helical" evidence="5">
    <location>
        <begin position="96"/>
        <end position="118"/>
    </location>
</feature>
<dbReference type="Proteomes" id="UP000013827">
    <property type="component" value="Unassembled WGS sequence"/>
</dbReference>
<name>A0A0D3IFA3_EMIH1</name>
<keyword evidence="8" id="KW-1185">Reference proteome</keyword>
<evidence type="ECO:0000256" key="1">
    <source>
        <dbReference type="ARBA" id="ARBA00004141"/>
    </source>
</evidence>
<dbReference type="PANTHER" id="PTHR43021">
    <property type="entry name" value="NA(+)/H(+) ANTIPORTER-RELATED"/>
    <property type="match status" value="1"/>
</dbReference>
<organism evidence="7 8">
    <name type="scientific">Emiliania huxleyi (strain CCMP1516)</name>
    <dbReference type="NCBI Taxonomy" id="280463"/>
    <lineage>
        <taxon>Eukaryota</taxon>
        <taxon>Haptista</taxon>
        <taxon>Haptophyta</taxon>
        <taxon>Prymnesiophyceae</taxon>
        <taxon>Isochrysidales</taxon>
        <taxon>Noelaerhabdaceae</taxon>
        <taxon>Emiliania</taxon>
    </lineage>
</organism>
<keyword evidence="3 5" id="KW-1133">Transmembrane helix</keyword>
<keyword evidence="4 5" id="KW-0472">Membrane</keyword>
<sequence>MDFAGSAAFPLTGGLLCAAALVGALDAFAPRVSGATGLPLITVHLLAGAAARAVGWLTPPALAVLAPLHTAALGVISIAAGAELEPSAVRQSGRVIGHLAVANCASALAFVFCCSYVFIGPSASIGLAAGDRLAAASLLSSVVAIARSPSSAIALVAELRADGPFTQTLLGVTMVTDLLAVVLFAICAEAAQEALAPLRDGEEAGRAPLALACGVAVRMLVQAAGGSLPWVEPMLACMVAGVAGRNADALRAAAKSGLTRRGSMELGVLRRAWPAATAFFAARLGAIAAGTAAGAASSGAPQAMRRFGWLGFVTQAGVSLGLVDEIGARFEWAAPLQSALAASIVLNQLVGPPMLKLALRRSGETDALAERGEPLLGQRLADTATPEVAMAVMASAAAAASEIGSSVAEAYGAALDSYAPRRD</sequence>
<feature type="transmembrane region" description="Helical" evidence="5">
    <location>
        <begin position="37"/>
        <end position="55"/>
    </location>
</feature>
<evidence type="ECO:0000313" key="8">
    <source>
        <dbReference type="Proteomes" id="UP000013827"/>
    </source>
</evidence>
<evidence type="ECO:0000256" key="4">
    <source>
        <dbReference type="ARBA" id="ARBA00023136"/>
    </source>
</evidence>
<dbReference type="OMA" id="TQWETSH"/>
<comment type="subcellular location">
    <subcellularLocation>
        <location evidence="1">Membrane</location>
        <topology evidence="1">Multi-pass membrane protein</topology>
    </subcellularLocation>
</comment>
<keyword evidence="2 5" id="KW-0812">Transmembrane</keyword>
<dbReference type="GeneID" id="17256088"/>
<feature type="domain" description="Cation/H+ exchanger transmembrane" evidence="6">
    <location>
        <begin position="30"/>
        <end position="194"/>
    </location>
</feature>
<reference evidence="7" key="2">
    <citation type="submission" date="2024-10" db="UniProtKB">
        <authorList>
            <consortium name="EnsemblProtists"/>
        </authorList>
    </citation>
    <scope>IDENTIFICATION</scope>
</reference>
<protein>
    <recommendedName>
        <fullName evidence="6">Cation/H+ exchanger transmembrane domain-containing protein</fullName>
    </recommendedName>
</protein>
<feature type="transmembrane region" description="Helical" evidence="5">
    <location>
        <begin position="61"/>
        <end position="84"/>
    </location>
</feature>
<dbReference type="GO" id="GO:1902600">
    <property type="term" value="P:proton transmembrane transport"/>
    <property type="evidence" value="ECO:0007669"/>
    <property type="project" value="InterPro"/>
</dbReference>
<feature type="transmembrane region" description="Helical" evidence="5">
    <location>
        <begin position="138"/>
        <end position="157"/>
    </location>
</feature>
<feature type="transmembrane region" description="Helical" evidence="5">
    <location>
        <begin position="169"/>
        <end position="186"/>
    </location>
</feature>
<dbReference type="KEGG" id="ehx:EMIHUDRAFT_120657"/>
<reference evidence="8" key="1">
    <citation type="journal article" date="2013" name="Nature">
        <title>Pan genome of the phytoplankton Emiliania underpins its global distribution.</title>
        <authorList>
            <person name="Read B.A."/>
            <person name="Kegel J."/>
            <person name="Klute M.J."/>
            <person name="Kuo A."/>
            <person name="Lefebvre S.C."/>
            <person name="Maumus F."/>
            <person name="Mayer C."/>
            <person name="Miller J."/>
            <person name="Monier A."/>
            <person name="Salamov A."/>
            <person name="Young J."/>
            <person name="Aguilar M."/>
            <person name="Claverie J.M."/>
            <person name="Frickenhaus S."/>
            <person name="Gonzalez K."/>
            <person name="Herman E.K."/>
            <person name="Lin Y.C."/>
            <person name="Napier J."/>
            <person name="Ogata H."/>
            <person name="Sarno A.F."/>
            <person name="Shmutz J."/>
            <person name="Schroeder D."/>
            <person name="de Vargas C."/>
            <person name="Verret F."/>
            <person name="von Dassow P."/>
            <person name="Valentin K."/>
            <person name="Van de Peer Y."/>
            <person name="Wheeler G."/>
            <person name="Dacks J.B."/>
            <person name="Delwiche C.F."/>
            <person name="Dyhrman S.T."/>
            <person name="Glockner G."/>
            <person name="John U."/>
            <person name="Richards T."/>
            <person name="Worden A.Z."/>
            <person name="Zhang X."/>
            <person name="Grigoriev I.V."/>
            <person name="Allen A.E."/>
            <person name="Bidle K."/>
            <person name="Borodovsky M."/>
            <person name="Bowler C."/>
            <person name="Brownlee C."/>
            <person name="Cock J.M."/>
            <person name="Elias M."/>
            <person name="Gladyshev V.N."/>
            <person name="Groth M."/>
            <person name="Guda C."/>
            <person name="Hadaegh A."/>
            <person name="Iglesias-Rodriguez M.D."/>
            <person name="Jenkins J."/>
            <person name="Jones B.M."/>
            <person name="Lawson T."/>
            <person name="Leese F."/>
            <person name="Lindquist E."/>
            <person name="Lobanov A."/>
            <person name="Lomsadze A."/>
            <person name="Malik S.B."/>
            <person name="Marsh M.E."/>
            <person name="Mackinder L."/>
            <person name="Mock T."/>
            <person name="Mueller-Roeber B."/>
            <person name="Pagarete A."/>
            <person name="Parker M."/>
            <person name="Probert I."/>
            <person name="Quesneville H."/>
            <person name="Raines C."/>
            <person name="Rensing S.A."/>
            <person name="Riano-Pachon D.M."/>
            <person name="Richier S."/>
            <person name="Rokitta S."/>
            <person name="Shiraiwa Y."/>
            <person name="Soanes D.M."/>
            <person name="van der Giezen M."/>
            <person name="Wahlund T.M."/>
            <person name="Williams B."/>
            <person name="Wilson W."/>
            <person name="Wolfe G."/>
            <person name="Wurch L.L."/>
        </authorList>
    </citation>
    <scope>NUCLEOTIDE SEQUENCE</scope>
</reference>
<accession>A0A0D3IFA3</accession>
<dbReference type="RefSeq" id="XP_005762367.1">
    <property type="nucleotide sequence ID" value="XM_005762310.1"/>
</dbReference>
<dbReference type="PaxDb" id="2903-EOD09938"/>
<evidence type="ECO:0000313" key="7">
    <source>
        <dbReference type="EnsemblProtists" id="EOD09938"/>
    </source>
</evidence>
<dbReference type="EnsemblProtists" id="EOD09938">
    <property type="protein sequence ID" value="EOD09938"/>
    <property type="gene ID" value="EMIHUDRAFT_120657"/>
</dbReference>
<dbReference type="InterPro" id="IPR006153">
    <property type="entry name" value="Cation/H_exchanger_TM"/>
</dbReference>
<feature type="transmembrane region" description="Helical" evidence="5">
    <location>
        <begin position="6"/>
        <end position="25"/>
    </location>
</feature>
<evidence type="ECO:0000259" key="6">
    <source>
        <dbReference type="Pfam" id="PF00999"/>
    </source>
</evidence>
<dbReference type="AlphaFoldDB" id="A0A0D3IFA3"/>
<dbReference type="GO" id="GO:0016020">
    <property type="term" value="C:membrane"/>
    <property type="evidence" value="ECO:0007669"/>
    <property type="project" value="UniProtKB-SubCell"/>
</dbReference>
<proteinExistence type="predicted"/>
<dbReference type="HOGENOM" id="CLU_649626_0_0_1"/>
<evidence type="ECO:0000256" key="5">
    <source>
        <dbReference type="SAM" id="Phobius"/>
    </source>
</evidence>
<evidence type="ECO:0000256" key="3">
    <source>
        <dbReference type="ARBA" id="ARBA00022989"/>
    </source>
</evidence>